<evidence type="ECO:0000256" key="3">
    <source>
        <dbReference type="ARBA" id="ARBA00023015"/>
    </source>
</evidence>
<comment type="similarity">
    <text evidence="2">Belongs to the Mediator complex subunit 27 family.</text>
</comment>
<dbReference type="GO" id="GO:0016592">
    <property type="term" value="C:mediator complex"/>
    <property type="evidence" value="ECO:0007669"/>
    <property type="project" value="InterPro"/>
</dbReference>
<reference evidence="7 8" key="1">
    <citation type="submission" date="2016-03" db="EMBL/GenBank/DDBJ databases">
        <title>Choanephora cucurbitarum.</title>
        <authorList>
            <person name="Min B."/>
            <person name="Park H."/>
            <person name="Park J.-H."/>
            <person name="Shin H.-D."/>
            <person name="Choi I.-G."/>
        </authorList>
    </citation>
    <scope>NUCLEOTIDE SEQUENCE [LARGE SCALE GENOMIC DNA]</scope>
    <source>
        <strain evidence="7 8">KUS-F28377</strain>
    </source>
</reference>
<protein>
    <submittedName>
        <fullName evidence="7">Putative mediator of RNA polymerase II transcription subunit 27</fullName>
    </submittedName>
</protein>
<keyword evidence="4" id="KW-0804">Transcription</keyword>
<proteinExistence type="inferred from homology"/>
<evidence type="ECO:0000256" key="5">
    <source>
        <dbReference type="ARBA" id="ARBA00023242"/>
    </source>
</evidence>
<dbReference type="InParanoid" id="A0A1C7NDJ7"/>
<dbReference type="GO" id="GO:0006357">
    <property type="term" value="P:regulation of transcription by RNA polymerase II"/>
    <property type="evidence" value="ECO:0007669"/>
    <property type="project" value="TreeGrafter"/>
</dbReference>
<dbReference type="PANTHER" id="PTHR13130">
    <property type="entry name" value="34 KDA TRANSCRIPTIONAL CO-ACTIVATOR-RELATED"/>
    <property type="match status" value="1"/>
</dbReference>
<evidence type="ECO:0000313" key="7">
    <source>
        <dbReference type="EMBL" id="OBZ87161.1"/>
    </source>
</evidence>
<comment type="subcellular location">
    <subcellularLocation>
        <location evidence="1">Nucleus</location>
    </subcellularLocation>
</comment>
<dbReference type="AlphaFoldDB" id="A0A1C7NDJ7"/>
<dbReference type="GO" id="GO:0003713">
    <property type="term" value="F:transcription coactivator activity"/>
    <property type="evidence" value="ECO:0007669"/>
    <property type="project" value="TreeGrafter"/>
</dbReference>
<dbReference type="PANTHER" id="PTHR13130:SF4">
    <property type="entry name" value="MEDIATOR OF RNA POLYMERASE II TRANSCRIPTION SUBUNIT 27"/>
    <property type="match status" value="1"/>
</dbReference>
<keyword evidence="8" id="KW-1185">Reference proteome</keyword>
<evidence type="ECO:0000256" key="6">
    <source>
        <dbReference type="SAM" id="Coils"/>
    </source>
</evidence>
<comment type="caution">
    <text evidence="7">The sequence shown here is derived from an EMBL/GenBank/DDBJ whole genome shotgun (WGS) entry which is preliminary data.</text>
</comment>
<accession>A0A1C7NDJ7</accession>
<dbReference type="OrthoDB" id="1868004at2759"/>
<evidence type="ECO:0000256" key="1">
    <source>
        <dbReference type="ARBA" id="ARBA00004123"/>
    </source>
</evidence>
<evidence type="ECO:0000256" key="2">
    <source>
        <dbReference type="ARBA" id="ARBA00008048"/>
    </source>
</evidence>
<dbReference type="InterPro" id="IPR021627">
    <property type="entry name" value="Mediator_Med27"/>
</dbReference>
<name>A0A1C7NDJ7_9FUNG</name>
<dbReference type="Pfam" id="PF11571">
    <property type="entry name" value="Med27"/>
    <property type="match status" value="1"/>
</dbReference>
<gene>
    <name evidence="7" type="primary">med27</name>
    <name evidence="7" type="ORF">A0J61_04798</name>
</gene>
<evidence type="ECO:0000313" key="8">
    <source>
        <dbReference type="Proteomes" id="UP000093000"/>
    </source>
</evidence>
<feature type="coiled-coil region" evidence="6">
    <location>
        <begin position="58"/>
        <end position="117"/>
    </location>
</feature>
<organism evidence="7 8">
    <name type="scientific">Choanephora cucurbitarum</name>
    <dbReference type="NCBI Taxonomy" id="101091"/>
    <lineage>
        <taxon>Eukaryota</taxon>
        <taxon>Fungi</taxon>
        <taxon>Fungi incertae sedis</taxon>
        <taxon>Mucoromycota</taxon>
        <taxon>Mucoromycotina</taxon>
        <taxon>Mucoromycetes</taxon>
        <taxon>Mucorales</taxon>
        <taxon>Mucorineae</taxon>
        <taxon>Choanephoraceae</taxon>
        <taxon>Choanephoroideae</taxon>
        <taxon>Choanephora</taxon>
    </lineage>
</organism>
<keyword evidence="3" id="KW-0805">Transcription regulation</keyword>
<keyword evidence="6" id="KW-0175">Coiled coil</keyword>
<sequence>MSSTIPPRTTEKIEEDIVRIDHALLTVSEIRSSLHTFTELVQSEQKGPNFVYSLTDRLKTLRRELSTLLAESENLKGALEYAQVKANENNFNWDLIRNDAEKEAVEEETRYREEDSRKAKEVGSLVKSNADYAYNQLSSIVLDRPANLNRSDSFFTNHVEAWLKQKPESIEFSVLFTVPERPTLAGSTCSIKVFSRKSVVADLELEYDKTSDTLIVHQYDIKSVKEQKHFWQDSQYLVFQKLKLLATSAFEDMLAYFAKDSLYHVLNWFASYHDLFTRPCQRCHKLLQFDSPQYKYLPPMVRTWPKRTLDDSEQPLNVAYHMRCFTEYKNTRK</sequence>
<keyword evidence="5" id="KW-0539">Nucleus</keyword>
<evidence type="ECO:0000256" key="4">
    <source>
        <dbReference type="ARBA" id="ARBA00023163"/>
    </source>
</evidence>
<dbReference type="EMBL" id="LUGH01000242">
    <property type="protein sequence ID" value="OBZ87161.1"/>
    <property type="molecule type" value="Genomic_DNA"/>
</dbReference>
<dbReference type="Proteomes" id="UP000093000">
    <property type="component" value="Unassembled WGS sequence"/>
</dbReference>